<accession>A0AAE9Z1Y9</accession>
<dbReference type="Proteomes" id="UP000032352">
    <property type="component" value="Chromosome"/>
</dbReference>
<gene>
    <name evidence="2" type="ORF">SG34_026170</name>
</gene>
<proteinExistence type="predicted"/>
<dbReference type="KEGG" id="tvd:SG34_026170"/>
<reference evidence="2 3" key="2">
    <citation type="journal article" date="2022" name="Mar. Drugs">
        <title>Bioassay-Guided Fractionation Leads to the Detection of Cholic Acid Generated by the Rare Thalassomonas sp.</title>
        <authorList>
            <person name="Pheiffer F."/>
            <person name="Schneider Y.K."/>
            <person name="Hansen E.H."/>
            <person name="Andersen J.H."/>
            <person name="Isaksson J."/>
            <person name="Busche T."/>
            <person name="R C."/>
            <person name="Kalinowski J."/>
            <person name="Zyl L.V."/>
            <person name="Trindade M."/>
        </authorList>
    </citation>
    <scope>NUCLEOTIDE SEQUENCE [LARGE SCALE GENOMIC DNA]</scope>
    <source>
        <strain evidence="2 3">XOM25</strain>
    </source>
</reference>
<dbReference type="AlphaFoldDB" id="A0AAE9Z1Y9"/>
<keyword evidence="3" id="KW-1185">Reference proteome</keyword>
<name>A0AAE9Z1Y9_9GAMM</name>
<feature type="coiled-coil region" evidence="1">
    <location>
        <begin position="42"/>
        <end position="98"/>
    </location>
</feature>
<dbReference type="EMBL" id="CP059733">
    <property type="protein sequence ID" value="WDE04762.1"/>
    <property type="molecule type" value="Genomic_DNA"/>
</dbReference>
<evidence type="ECO:0000313" key="3">
    <source>
        <dbReference type="Proteomes" id="UP000032352"/>
    </source>
</evidence>
<evidence type="ECO:0000313" key="2">
    <source>
        <dbReference type="EMBL" id="WDE04762.1"/>
    </source>
</evidence>
<keyword evidence="1" id="KW-0175">Coiled coil</keyword>
<sequence length="490" mass="56633">MANVTSETNFTLQVRSLIDRTYGRSQLKDSFLERAIDYFEGKAEQTAKADSYQQQLTEIQAKIEQGSGKESAALQQKLHKLEREQRNFQLQLRIERNERNENLLETCHKILNLCEGEDIDETNRKSAQLLGTIQLISPTEGKKIAQINEIHKPLYKAVLALRLLDRLCLDKIIAEPYISQYLTDMPPEQYDQYHELDPKNYKVFVQQVKVPVIMAALLQDIGHYHPDAQHIIFGEDGKQDPGRTLDIESRKALLQISYRETIDYLVHGIGLTQYIGNSKVERDKFNQAEHKKIFFIKHLLKTSINPLKGIGNLLKVPQIYTSIILSTKTKYNYKLLPKAYQALNQNAERGTCSQAVVDSLYRVTGMYPQGFGITYIPRDSDGKPLDRYEYAIVNRLYPENPEQPLCRVATRQLTFISRGLDIEVKCEDNLYLTVVANSLATMSKKRLMEILELLASNYKERENLELIPRCWHANEFFSIKENQKLWNKAQ</sequence>
<reference evidence="2 3" key="1">
    <citation type="journal article" date="2015" name="Genome Announc.">
        <title>Draft Genome Sequences of Marine Isolates of Thalassomonas viridans and Thalassomonas actiniarum.</title>
        <authorList>
            <person name="Olonade I."/>
            <person name="van Zyl L.J."/>
            <person name="Trindade M."/>
        </authorList>
    </citation>
    <scope>NUCLEOTIDE SEQUENCE [LARGE SCALE GENOMIC DNA]</scope>
    <source>
        <strain evidence="2 3">XOM25</strain>
    </source>
</reference>
<evidence type="ECO:0000256" key="1">
    <source>
        <dbReference type="SAM" id="Coils"/>
    </source>
</evidence>
<organism evidence="2 3">
    <name type="scientific">Thalassomonas viridans</name>
    <dbReference type="NCBI Taxonomy" id="137584"/>
    <lineage>
        <taxon>Bacteria</taxon>
        <taxon>Pseudomonadati</taxon>
        <taxon>Pseudomonadota</taxon>
        <taxon>Gammaproteobacteria</taxon>
        <taxon>Alteromonadales</taxon>
        <taxon>Colwelliaceae</taxon>
        <taxon>Thalassomonas</taxon>
    </lineage>
</organism>
<dbReference type="RefSeq" id="WP_044839586.1">
    <property type="nucleotide sequence ID" value="NZ_CP059733.1"/>
</dbReference>
<protein>
    <submittedName>
        <fullName evidence="2">Uncharacterized protein</fullName>
    </submittedName>
</protein>